<evidence type="ECO:0000313" key="4">
    <source>
        <dbReference type="Proteomes" id="UP001152797"/>
    </source>
</evidence>
<dbReference type="EMBL" id="CAMXCT010001138">
    <property type="protein sequence ID" value="CAI3987171.1"/>
    <property type="molecule type" value="Genomic_DNA"/>
</dbReference>
<sequence>MGFGINLGAGCWRLQALLECLPWCQRRDHLPRPKGAGEAPDKVVPVLFFSGEEVAKIQVPPAWTTLEFKKAIGSFLGKGEVLADAEHLENISSHVHVTLRKCTFLVSGAGAEAVNGFYVRRKGLARLSCHRLFCLP</sequence>
<evidence type="ECO:0000313" key="3">
    <source>
        <dbReference type="EMBL" id="CAL4774483.1"/>
    </source>
</evidence>
<dbReference type="EMBL" id="CAMXCT020001138">
    <property type="protein sequence ID" value="CAL1140546.1"/>
    <property type="molecule type" value="Genomic_DNA"/>
</dbReference>
<protein>
    <submittedName>
        <fullName evidence="3">Nuclear cap-binding protein subunit 2-A</fullName>
    </submittedName>
</protein>
<evidence type="ECO:0000313" key="2">
    <source>
        <dbReference type="EMBL" id="CAL1140546.1"/>
    </source>
</evidence>
<comment type="caution">
    <text evidence="1">The sequence shown here is derived from an EMBL/GenBank/DDBJ whole genome shotgun (WGS) entry which is preliminary data.</text>
</comment>
<organism evidence="1">
    <name type="scientific">Cladocopium goreaui</name>
    <dbReference type="NCBI Taxonomy" id="2562237"/>
    <lineage>
        <taxon>Eukaryota</taxon>
        <taxon>Sar</taxon>
        <taxon>Alveolata</taxon>
        <taxon>Dinophyceae</taxon>
        <taxon>Suessiales</taxon>
        <taxon>Symbiodiniaceae</taxon>
        <taxon>Cladocopium</taxon>
    </lineage>
</organism>
<gene>
    <name evidence="1" type="ORF">C1SCF055_LOCUS14463</name>
</gene>
<accession>A0A9P1FT40</accession>
<dbReference type="EMBL" id="CAMXCT030001138">
    <property type="protein sequence ID" value="CAL4774483.1"/>
    <property type="molecule type" value="Genomic_DNA"/>
</dbReference>
<dbReference type="Proteomes" id="UP001152797">
    <property type="component" value="Unassembled WGS sequence"/>
</dbReference>
<name>A0A9P1FT40_9DINO</name>
<dbReference type="AlphaFoldDB" id="A0A9P1FT40"/>
<reference evidence="1" key="1">
    <citation type="submission" date="2022-10" db="EMBL/GenBank/DDBJ databases">
        <authorList>
            <person name="Chen Y."/>
            <person name="Dougan E. K."/>
            <person name="Chan C."/>
            <person name="Rhodes N."/>
            <person name="Thang M."/>
        </authorList>
    </citation>
    <scope>NUCLEOTIDE SEQUENCE</scope>
</reference>
<evidence type="ECO:0000313" key="1">
    <source>
        <dbReference type="EMBL" id="CAI3987171.1"/>
    </source>
</evidence>
<reference evidence="2" key="2">
    <citation type="submission" date="2024-04" db="EMBL/GenBank/DDBJ databases">
        <authorList>
            <person name="Chen Y."/>
            <person name="Shah S."/>
            <person name="Dougan E. K."/>
            <person name="Thang M."/>
            <person name="Chan C."/>
        </authorList>
    </citation>
    <scope>NUCLEOTIDE SEQUENCE [LARGE SCALE GENOMIC DNA]</scope>
</reference>
<keyword evidence="4" id="KW-1185">Reference proteome</keyword>
<proteinExistence type="predicted"/>